<evidence type="ECO:0000256" key="14">
    <source>
        <dbReference type="ARBA" id="ARBA00022989"/>
    </source>
</evidence>
<feature type="chain" id="PRO_5015114583" description="non-specific serine/threonine protein kinase" evidence="22">
    <location>
        <begin position="27"/>
        <end position="686"/>
    </location>
</feature>
<dbReference type="SUPFAM" id="SSF56112">
    <property type="entry name" value="Protein kinase-like (PK-like)"/>
    <property type="match status" value="1"/>
</dbReference>
<keyword evidence="14 21" id="KW-1133">Transmembrane helix</keyword>
<accession>A0A2P5AAP0</accession>
<dbReference type="Pfam" id="PF00139">
    <property type="entry name" value="Lectin_legB"/>
    <property type="match status" value="1"/>
</dbReference>
<dbReference type="GO" id="GO:0016020">
    <property type="term" value="C:membrane"/>
    <property type="evidence" value="ECO:0007669"/>
    <property type="project" value="UniProtKB-SubCell"/>
</dbReference>
<evidence type="ECO:0000256" key="15">
    <source>
        <dbReference type="ARBA" id="ARBA00023136"/>
    </source>
</evidence>
<keyword evidence="9 22" id="KW-0732">Signal</keyword>
<dbReference type="Gene3D" id="3.30.200.20">
    <property type="entry name" value="Phosphorylase Kinase, domain 1"/>
    <property type="match status" value="1"/>
</dbReference>
<dbReference type="InterPro" id="IPR000719">
    <property type="entry name" value="Prot_kinase_dom"/>
</dbReference>
<keyword evidence="13 20" id="KW-0067">ATP-binding</keyword>
<evidence type="ECO:0000313" key="24">
    <source>
        <dbReference type="EMBL" id="PON33612.1"/>
    </source>
</evidence>
<dbReference type="SUPFAM" id="SSF49899">
    <property type="entry name" value="Concanavalin A-like lectins/glucanases"/>
    <property type="match status" value="1"/>
</dbReference>
<evidence type="ECO:0000256" key="10">
    <source>
        <dbReference type="ARBA" id="ARBA00022734"/>
    </source>
</evidence>
<dbReference type="STRING" id="3476.A0A2P5AAP0"/>
<name>A0A2P5AAP0_PARAD</name>
<keyword evidence="7" id="KW-0808">Transferase</keyword>
<dbReference type="PROSITE" id="PS00107">
    <property type="entry name" value="PROTEIN_KINASE_ATP"/>
    <property type="match status" value="1"/>
</dbReference>
<dbReference type="Gene3D" id="1.10.510.10">
    <property type="entry name" value="Transferase(Phosphotransferase) domain 1"/>
    <property type="match status" value="1"/>
</dbReference>
<comment type="catalytic activity">
    <reaction evidence="18">
        <text>L-threonyl-[protein] + ATP = O-phospho-L-threonyl-[protein] + ADP + H(+)</text>
        <dbReference type="Rhea" id="RHEA:46608"/>
        <dbReference type="Rhea" id="RHEA-COMP:11060"/>
        <dbReference type="Rhea" id="RHEA-COMP:11605"/>
        <dbReference type="ChEBI" id="CHEBI:15378"/>
        <dbReference type="ChEBI" id="CHEBI:30013"/>
        <dbReference type="ChEBI" id="CHEBI:30616"/>
        <dbReference type="ChEBI" id="CHEBI:61977"/>
        <dbReference type="ChEBI" id="CHEBI:456216"/>
        <dbReference type="EC" id="2.7.11.1"/>
    </reaction>
</comment>
<organism evidence="24 25">
    <name type="scientific">Parasponia andersonii</name>
    <name type="common">Sponia andersonii</name>
    <dbReference type="NCBI Taxonomy" id="3476"/>
    <lineage>
        <taxon>Eukaryota</taxon>
        <taxon>Viridiplantae</taxon>
        <taxon>Streptophyta</taxon>
        <taxon>Embryophyta</taxon>
        <taxon>Tracheophyta</taxon>
        <taxon>Spermatophyta</taxon>
        <taxon>Magnoliopsida</taxon>
        <taxon>eudicotyledons</taxon>
        <taxon>Gunneridae</taxon>
        <taxon>Pentapetalae</taxon>
        <taxon>rosids</taxon>
        <taxon>fabids</taxon>
        <taxon>Rosales</taxon>
        <taxon>Cannabaceae</taxon>
        <taxon>Parasponia</taxon>
    </lineage>
</organism>
<proteinExistence type="inferred from homology"/>
<dbReference type="EMBL" id="JXTB01000716">
    <property type="protein sequence ID" value="PON33612.1"/>
    <property type="molecule type" value="Genomic_DNA"/>
</dbReference>
<evidence type="ECO:0000256" key="21">
    <source>
        <dbReference type="SAM" id="Phobius"/>
    </source>
</evidence>
<dbReference type="InterPro" id="IPR011009">
    <property type="entry name" value="Kinase-like_dom_sf"/>
</dbReference>
<comment type="subcellular location">
    <subcellularLocation>
        <location evidence="1">Membrane</location>
        <topology evidence="1">Single-pass type I membrane protein</topology>
    </subcellularLocation>
</comment>
<dbReference type="PROSITE" id="PS50011">
    <property type="entry name" value="PROTEIN_KINASE_DOM"/>
    <property type="match status" value="1"/>
</dbReference>
<evidence type="ECO:0000256" key="11">
    <source>
        <dbReference type="ARBA" id="ARBA00022741"/>
    </source>
</evidence>
<evidence type="ECO:0000256" key="16">
    <source>
        <dbReference type="ARBA" id="ARBA00023170"/>
    </source>
</evidence>
<keyword evidence="15 21" id="KW-0472">Membrane</keyword>
<keyword evidence="8 21" id="KW-0812">Transmembrane</keyword>
<dbReference type="PANTHER" id="PTHR27007">
    <property type="match status" value="1"/>
</dbReference>
<dbReference type="InterPro" id="IPR017441">
    <property type="entry name" value="Protein_kinase_ATP_BS"/>
</dbReference>
<evidence type="ECO:0000256" key="1">
    <source>
        <dbReference type="ARBA" id="ARBA00004479"/>
    </source>
</evidence>
<evidence type="ECO:0000256" key="4">
    <source>
        <dbReference type="ARBA" id="ARBA00010217"/>
    </source>
</evidence>
<protein>
    <recommendedName>
        <fullName evidence="5">non-specific serine/threonine protein kinase</fullName>
        <ecNumber evidence="5">2.7.11.1</ecNumber>
    </recommendedName>
</protein>
<evidence type="ECO:0000256" key="5">
    <source>
        <dbReference type="ARBA" id="ARBA00012513"/>
    </source>
</evidence>
<dbReference type="CDD" id="cd14066">
    <property type="entry name" value="STKc_IRAK"/>
    <property type="match status" value="1"/>
</dbReference>
<dbReference type="InterPro" id="IPR013320">
    <property type="entry name" value="ConA-like_dom_sf"/>
</dbReference>
<keyword evidence="6" id="KW-0723">Serine/threonine-protein kinase</keyword>
<keyword evidence="25" id="KW-1185">Reference proteome</keyword>
<keyword evidence="17" id="KW-0325">Glycoprotein</keyword>
<dbReference type="GO" id="GO:0030246">
    <property type="term" value="F:carbohydrate binding"/>
    <property type="evidence" value="ECO:0007669"/>
    <property type="project" value="UniProtKB-KW"/>
</dbReference>
<dbReference type="OrthoDB" id="543442at2759"/>
<dbReference type="Pfam" id="PF00069">
    <property type="entry name" value="Pkinase"/>
    <property type="match status" value="1"/>
</dbReference>
<feature type="signal peptide" evidence="22">
    <location>
        <begin position="1"/>
        <end position="26"/>
    </location>
</feature>
<feature type="domain" description="Protein kinase" evidence="23">
    <location>
        <begin position="351"/>
        <end position="633"/>
    </location>
</feature>
<dbReference type="FunFam" id="2.60.120.200:FF:000051">
    <property type="entry name" value="L-type lectin-domain containing receptor kinase V.9"/>
    <property type="match status" value="1"/>
</dbReference>
<keyword evidence="10 24" id="KW-0430">Lectin</keyword>
<evidence type="ECO:0000256" key="7">
    <source>
        <dbReference type="ARBA" id="ARBA00022679"/>
    </source>
</evidence>
<keyword evidence="11 20" id="KW-0547">Nucleotide-binding</keyword>
<evidence type="ECO:0000256" key="19">
    <source>
        <dbReference type="ARBA" id="ARBA00048679"/>
    </source>
</evidence>
<comment type="caution">
    <text evidence="24">The sequence shown here is derived from an EMBL/GenBank/DDBJ whole genome shotgun (WGS) entry which is preliminary data.</text>
</comment>
<comment type="similarity">
    <text evidence="2">Belongs to the leguminous lectin family.</text>
</comment>
<dbReference type="FunFam" id="1.10.510.10:FF:000108">
    <property type="entry name" value="L-type lectin-domain containing receptor kinase S.4"/>
    <property type="match status" value="1"/>
</dbReference>
<dbReference type="FunFam" id="3.30.200.20:FF:000112">
    <property type="entry name" value="Lectin-domain containing receptor kinase A4.3"/>
    <property type="match status" value="1"/>
</dbReference>
<evidence type="ECO:0000256" key="22">
    <source>
        <dbReference type="SAM" id="SignalP"/>
    </source>
</evidence>
<evidence type="ECO:0000256" key="13">
    <source>
        <dbReference type="ARBA" id="ARBA00022840"/>
    </source>
</evidence>
<feature type="transmembrane region" description="Helical" evidence="21">
    <location>
        <begin position="293"/>
        <end position="316"/>
    </location>
</feature>
<dbReference type="EC" id="2.7.11.1" evidence="5"/>
<dbReference type="GO" id="GO:0005524">
    <property type="term" value="F:ATP binding"/>
    <property type="evidence" value="ECO:0007669"/>
    <property type="project" value="UniProtKB-UniRule"/>
</dbReference>
<dbReference type="GO" id="GO:0004674">
    <property type="term" value="F:protein serine/threonine kinase activity"/>
    <property type="evidence" value="ECO:0007669"/>
    <property type="project" value="UniProtKB-KW"/>
</dbReference>
<comment type="catalytic activity">
    <reaction evidence="19">
        <text>L-seryl-[protein] + ATP = O-phospho-L-seryl-[protein] + ADP + H(+)</text>
        <dbReference type="Rhea" id="RHEA:17989"/>
        <dbReference type="Rhea" id="RHEA-COMP:9863"/>
        <dbReference type="Rhea" id="RHEA-COMP:11604"/>
        <dbReference type="ChEBI" id="CHEBI:15378"/>
        <dbReference type="ChEBI" id="CHEBI:29999"/>
        <dbReference type="ChEBI" id="CHEBI:30616"/>
        <dbReference type="ChEBI" id="CHEBI:83421"/>
        <dbReference type="ChEBI" id="CHEBI:456216"/>
        <dbReference type="EC" id="2.7.11.1"/>
    </reaction>
</comment>
<evidence type="ECO:0000256" key="8">
    <source>
        <dbReference type="ARBA" id="ARBA00022692"/>
    </source>
</evidence>
<dbReference type="AlphaFoldDB" id="A0A2P5AAP0"/>
<dbReference type="PROSITE" id="PS00108">
    <property type="entry name" value="PROTEIN_KINASE_ST"/>
    <property type="match status" value="1"/>
</dbReference>
<dbReference type="SMART" id="SM00220">
    <property type="entry name" value="S_TKc"/>
    <property type="match status" value="1"/>
</dbReference>
<dbReference type="Gene3D" id="2.60.120.200">
    <property type="match status" value="1"/>
</dbReference>
<evidence type="ECO:0000256" key="17">
    <source>
        <dbReference type="ARBA" id="ARBA00023180"/>
    </source>
</evidence>
<sequence>MFSKLPITLLLSLSMTVVLLLVPASSKDLSFTFNGFKSALNLNLDGIAEITSNGLLKLTNGTKQQKGHAFYPDPVTFKATPNGTVSSFSTTFVFAIRSEYATLSGHGIAFVIAPSKGLPGALQSQYLGLFNESNNGNATNHVAAVELDTIYSSEFGDINDNHVGIDINGLRSEKSAPAGYFGGKNGGFKNLTLISGLPMRVWVEYDAVREQMHVTLAPVNVVKPQTPLLSLTRDLSPIVNDAMYVGFSSSTGSVLTSHYILGWSFMINGQAQELDLSALPKLPRLGPKKKSKLLTIGLPATCLSLAALVIWGFVYFTRRKRKFAELVEDWEHEYGPQRYKYKDLYIATKGFKDKELLGAGGFGRVYKGVLSSSKTEIAVKKVSHESRQGMREFVAEIASLGRLRHRNLVPLLGYCRRKGELLLVYDYMPNGSLDKYIHDNPKTILNWRQRFRVIKGVASGLFYLHEEWDQVVIHRDVKASNVLLDGELNGRLGDFGLARLYDHGTDPQTTHVVGTLGYLAPEHTRTGKATTSSDVFAFGAFLLEVACGRRPIEGREAAAEDVILVDRVFSSWCRGSIIEAMDPNLGKSESGPGFVEEEVELVLKLGLLCSHMDPGARPSMRQVVSFLERDVALPDLSMLGLSAAGLTFSHREGFDDFAMSYPSSMDRAFFSHPSSSVAESLLSGGR</sequence>
<evidence type="ECO:0000256" key="9">
    <source>
        <dbReference type="ARBA" id="ARBA00022729"/>
    </source>
</evidence>
<dbReference type="InterPro" id="IPR001220">
    <property type="entry name" value="Legume_lectin_dom"/>
</dbReference>
<comment type="similarity">
    <text evidence="4">In the C-terminal section; belongs to the protein kinase superfamily. Ser/Thr protein kinase family.</text>
</comment>
<evidence type="ECO:0000256" key="18">
    <source>
        <dbReference type="ARBA" id="ARBA00047899"/>
    </source>
</evidence>
<evidence type="ECO:0000256" key="2">
    <source>
        <dbReference type="ARBA" id="ARBA00007606"/>
    </source>
</evidence>
<keyword evidence="12 24" id="KW-0418">Kinase</keyword>
<evidence type="ECO:0000313" key="25">
    <source>
        <dbReference type="Proteomes" id="UP000237105"/>
    </source>
</evidence>
<evidence type="ECO:0000256" key="20">
    <source>
        <dbReference type="PROSITE-ProRule" id="PRU10141"/>
    </source>
</evidence>
<reference evidence="25" key="1">
    <citation type="submission" date="2016-06" db="EMBL/GenBank/DDBJ databases">
        <title>Parallel loss of symbiosis genes in relatives of nitrogen-fixing non-legume Parasponia.</title>
        <authorList>
            <person name="Van Velzen R."/>
            <person name="Holmer R."/>
            <person name="Bu F."/>
            <person name="Rutten L."/>
            <person name="Van Zeijl A."/>
            <person name="Liu W."/>
            <person name="Santuari L."/>
            <person name="Cao Q."/>
            <person name="Sharma T."/>
            <person name="Shen D."/>
            <person name="Roswanjaya Y."/>
            <person name="Wardhani T."/>
            <person name="Kalhor M.S."/>
            <person name="Jansen J."/>
            <person name="Van den Hoogen J."/>
            <person name="Gungor B."/>
            <person name="Hartog M."/>
            <person name="Hontelez J."/>
            <person name="Verver J."/>
            <person name="Yang W.-C."/>
            <person name="Schijlen E."/>
            <person name="Repin R."/>
            <person name="Schilthuizen M."/>
            <person name="Schranz E."/>
            <person name="Heidstra R."/>
            <person name="Miyata K."/>
            <person name="Fedorova E."/>
            <person name="Kohlen W."/>
            <person name="Bisseling T."/>
            <person name="Smit S."/>
            <person name="Geurts R."/>
        </authorList>
    </citation>
    <scope>NUCLEOTIDE SEQUENCE [LARGE SCALE GENOMIC DNA]</scope>
    <source>
        <strain evidence="25">cv. WU1-14</strain>
    </source>
</reference>
<keyword evidence="16 24" id="KW-0675">Receptor</keyword>
<evidence type="ECO:0000256" key="3">
    <source>
        <dbReference type="ARBA" id="ARBA00008536"/>
    </source>
</evidence>
<gene>
    <name evidence="24" type="ORF">PanWU01x14_351370</name>
</gene>
<dbReference type="CDD" id="cd06899">
    <property type="entry name" value="lectin_legume_LecRK_Arcelin_ConA"/>
    <property type="match status" value="1"/>
</dbReference>
<dbReference type="Proteomes" id="UP000237105">
    <property type="component" value="Unassembled WGS sequence"/>
</dbReference>
<comment type="similarity">
    <text evidence="3">In the N-terminal section; belongs to the leguminous lectin family.</text>
</comment>
<dbReference type="InterPro" id="IPR050528">
    <property type="entry name" value="L-type_Lectin-RKs"/>
</dbReference>
<evidence type="ECO:0000259" key="23">
    <source>
        <dbReference type="PROSITE" id="PS50011"/>
    </source>
</evidence>
<evidence type="ECO:0000256" key="6">
    <source>
        <dbReference type="ARBA" id="ARBA00022527"/>
    </source>
</evidence>
<dbReference type="InterPro" id="IPR008271">
    <property type="entry name" value="Ser/Thr_kinase_AS"/>
</dbReference>
<evidence type="ECO:0000256" key="12">
    <source>
        <dbReference type="ARBA" id="ARBA00022777"/>
    </source>
</evidence>
<feature type="binding site" evidence="20">
    <location>
        <position position="381"/>
    </location>
    <ligand>
        <name>ATP</name>
        <dbReference type="ChEBI" id="CHEBI:30616"/>
    </ligand>
</feature>